<reference evidence="5 6" key="1">
    <citation type="submission" date="2016-10" db="EMBL/GenBank/DDBJ databases">
        <authorList>
            <person name="Varghese N."/>
            <person name="Submissions S."/>
        </authorList>
    </citation>
    <scope>NUCLEOTIDE SEQUENCE [LARGE SCALE GENOMIC DNA]</scope>
    <source>
        <strain evidence="5 6">CGMCC 1.8499</strain>
    </source>
</reference>
<gene>
    <name evidence="4" type="ORF">D0907_15465</name>
    <name evidence="5" type="ORF">SAMN04487854_10957</name>
</gene>
<organism evidence="4 7">
    <name type="scientific">Pseudoalteromonas lipolytica</name>
    <dbReference type="NCBI Taxonomy" id="570156"/>
    <lineage>
        <taxon>Bacteria</taxon>
        <taxon>Pseudomonadati</taxon>
        <taxon>Pseudomonadota</taxon>
        <taxon>Gammaproteobacteria</taxon>
        <taxon>Alteromonadales</taxon>
        <taxon>Pseudoalteromonadaceae</taxon>
        <taxon>Pseudoalteromonas</taxon>
    </lineage>
</organism>
<dbReference type="Gene3D" id="3.40.50.2020">
    <property type="match status" value="1"/>
</dbReference>
<dbReference type="InterPro" id="IPR051910">
    <property type="entry name" value="ComF/GntX_DNA_util-trans"/>
</dbReference>
<evidence type="ECO:0000256" key="1">
    <source>
        <dbReference type="ARBA" id="ARBA00008007"/>
    </source>
</evidence>
<dbReference type="RefSeq" id="WP_074989201.1">
    <property type="nucleotide sequence ID" value="NZ_CP032090.1"/>
</dbReference>
<evidence type="ECO:0000259" key="3">
    <source>
        <dbReference type="Pfam" id="PF18912"/>
    </source>
</evidence>
<dbReference type="AlphaFoldDB" id="A0AAD0S1W8"/>
<dbReference type="PANTHER" id="PTHR47505">
    <property type="entry name" value="DNA UTILIZATION PROTEIN YHGH"/>
    <property type="match status" value="1"/>
</dbReference>
<dbReference type="PANTHER" id="PTHR47505:SF1">
    <property type="entry name" value="DNA UTILIZATION PROTEIN YHGH"/>
    <property type="match status" value="1"/>
</dbReference>
<feature type="domain" description="Double zinc ribbon" evidence="3">
    <location>
        <begin position="11"/>
        <end position="41"/>
    </location>
</feature>
<dbReference type="Pfam" id="PF18912">
    <property type="entry name" value="DZR_2"/>
    <property type="match status" value="1"/>
</dbReference>
<sequence>MAGLIQAFKVALDALFPNFCLGCRGHIESNQSLCPHCMDDLALFDLARHPNLLHRPDICDAFPDCHFDHLIACAWYQAPYKQWLIQLKFNNQQHYKVALQQIITKQLQHALAANTHWPDVFIIMPLHKRRFLSRGYNQVSQTWLPVLEGLQQDVITPLHKQKATQPQSKLSKTKRVKNVKNAFVCQQDLTGKSVAIVDDVMTSGATLNAATEALKQAGAKQVWAILTCLTPLN</sequence>
<evidence type="ECO:0000313" key="4">
    <source>
        <dbReference type="EMBL" id="AXV66590.1"/>
    </source>
</evidence>
<evidence type="ECO:0000313" key="6">
    <source>
        <dbReference type="Proteomes" id="UP000183805"/>
    </source>
</evidence>
<accession>A0AAD0S1W8</accession>
<dbReference type="Pfam" id="PF00156">
    <property type="entry name" value="Pribosyltran"/>
    <property type="match status" value="1"/>
</dbReference>
<dbReference type="InterPro" id="IPR044005">
    <property type="entry name" value="DZR_2"/>
</dbReference>
<dbReference type="EMBL" id="CP032090">
    <property type="protein sequence ID" value="AXV66590.1"/>
    <property type="molecule type" value="Genomic_DNA"/>
</dbReference>
<dbReference type="KEGG" id="pdj:D0907_15465"/>
<dbReference type="EMBL" id="FPAZ01000009">
    <property type="protein sequence ID" value="SFT76430.1"/>
    <property type="molecule type" value="Genomic_DNA"/>
</dbReference>
<dbReference type="Proteomes" id="UP000264605">
    <property type="component" value="Chromosome"/>
</dbReference>
<dbReference type="GeneID" id="99506877"/>
<dbReference type="InterPro" id="IPR029057">
    <property type="entry name" value="PRTase-like"/>
</dbReference>
<evidence type="ECO:0000313" key="5">
    <source>
        <dbReference type="EMBL" id="SFT76430.1"/>
    </source>
</evidence>
<reference evidence="4 7" key="2">
    <citation type="submission" date="2018-08" db="EMBL/GenBank/DDBJ databases">
        <title>Draft genome sequence of Pseudoalteromonas donghaensis HJ51.</title>
        <authorList>
            <person name="Oh J."/>
            <person name="Roh D."/>
        </authorList>
    </citation>
    <scope>NUCLEOTIDE SEQUENCE [LARGE SCALE GENOMIC DNA]</scope>
    <source>
        <strain evidence="4 7">HJ51</strain>
    </source>
</reference>
<dbReference type="Proteomes" id="UP000183805">
    <property type="component" value="Unassembled WGS sequence"/>
</dbReference>
<dbReference type="SUPFAM" id="SSF53271">
    <property type="entry name" value="PRTase-like"/>
    <property type="match status" value="1"/>
</dbReference>
<feature type="domain" description="Phosphoribosyltransferase" evidence="2">
    <location>
        <begin position="186"/>
        <end position="226"/>
    </location>
</feature>
<protein>
    <submittedName>
        <fullName evidence="4">ComF family protein</fullName>
    </submittedName>
</protein>
<dbReference type="CDD" id="cd06223">
    <property type="entry name" value="PRTases_typeI"/>
    <property type="match status" value="1"/>
</dbReference>
<evidence type="ECO:0000313" key="7">
    <source>
        <dbReference type="Proteomes" id="UP000264605"/>
    </source>
</evidence>
<comment type="similarity">
    <text evidence="1">Belongs to the ComF/GntX family.</text>
</comment>
<dbReference type="InterPro" id="IPR000836">
    <property type="entry name" value="PRTase_dom"/>
</dbReference>
<keyword evidence="6" id="KW-1185">Reference proteome</keyword>
<proteinExistence type="inferred from homology"/>
<evidence type="ECO:0000259" key="2">
    <source>
        <dbReference type="Pfam" id="PF00156"/>
    </source>
</evidence>
<name>A0AAD0S1W8_9GAMM</name>